<proteinExistence type="predicted"/>
<comment type="caution">
    <text evidence="1">The sequence shown here is derived from an EMBL/GenBank/DDBJ whole genome shotgun (WGS) entry which is preliminary data.</text>
</comment>
<protein>
    <submittedName>
        <fullName evidence="1">Uncharacterized protein</fullName>
    </submittedName>
</protein>
<sequence length="65" mass="7664">PVEEPAFESAPKELKYNIDEQDYDAKQRQLQVLIAMELETENLLKLYERKRALELVDAKTNEINQ</sequence>
<feature type="non-terminal residue" evidence="1">
    <location>
        <position position="65"/>
    </location>
</feature>
<organism evidence="1 2">
    <name type="scientific">Durusdinium trenchii</name>
    <dbReference type="NCBI Taxonomy" id="1381693"/>
    <lineage>
        <taxon>Eukaryota</taxon>
        <taxon>Sar</taxon>
        <taxon>Alveolata</taxon>
        <taxon>Dinophyceae</taxon>
        <taxon>Suessiales</taxon>
        <taxon>Symbiodiniaceae</taxon>
        <taxon>Durusdinium</taxon>
    </lineage>
</organism>
<evidence type="ECO:0000313" key="2">
    <source>
        <dbReference type="Proteomes" id="UP001642464"/>
    </source>
</evidence>
<dbReference type="EMBL" id="CAXAMM010009380">
    <property type="protein sequence ID" value="CAK9020178.1"/>
    <property type="molecule type" value="Genomic_DNA"/>
</dbReference>
<evidence type="ECO:0000313" key="1">
    <source>
        <dbReference type="EMBL" id="CAK9020178.1"/>
    </source>
</evidence>
<reference evidence="1 2" key="1">
    <citation type="submission" date="2024-02" db="EMBL/GenBank/DDBJ databases">
        <authorList>
            <person name="Chen Y."/>
            <person name="Shah S."/>
            <person name="Dougan E. K."/>
            <person name="Thang M."/>
            <person name="Chan C."/>
        </authorList>
    </citation>
    <scope>NUCLEOTIDE SEQUENCE [LARGE SCALE GENOMIC DNA]</scope>
</reference>
<accession>A0ABP0K1I7</accession>
<name>A0ABP0K1I7_9DINO</name>
<dbReference type="Proteomes" id="UP001642464">
    <property type="component" value="Unassembled WGS sequence"/>
</dbReference>
<feature type="non-terminal residue" evidence="1">
    <location>
        <position position="1"/>
    </location>
</feature>
<keyword evidence="2" id="KW-1185">Reference proteome</keyword>
<gene>
    <name evidence="1" type="ORF">SCF082_LOCUS14814</name>
</gene>